<organism evidence="8">
    <name type="scientific">hydrothermal vent metagenome</name>
    <dbReference type="NCBI Taxonomy" id="652676"/>
    <lineage>
        <taxon>unclassified sequences</taxon>
        <taxon>metagenomes</taxon>
        <taxon>ecological metagenomes</taxon>
    </lineage>
</organism>
<evidence type="ECO:0000313" key="8">
    <source>
        <dbReference type="EMBL" id="VAX17278.1"/>
    </source>
</evidence>
<name>A0A3B1C0J3_9ZZZZ</name>
<comment type="similarity">
    <text evidence="1">Belongs to the universal ribosomal protein uS3 family.</text>
</comment>
<accession>A0A3B1C0J3</accession>
<feature type="domain" description="KH type-2" evidence="7">
    <location>
        <begin position="38"/>
        <end position="107"/>
    </location>
</feature>
<evidence type="ECO:0000256" key="2">
    <source>
        <dbReference type="ARBA" id="ARBA00022730"/>
    </source>
</evidence>
<evidence type="ECO:0000259" key="7">
    <source>
        <dbReference type="PROSITE" id="PS50823"/>
    </source>
</evidence>
<dbReference type="InterPro" id="IPR004044">
    <property type="entry name" value="KH_dom_type_2"/>
</dbReference>
<sequence length="264" mass="29826">MGQKVHPVGFRLGTIKTWDSNWFAVSSYADHLHSDIGIRNFIKKDLYHAGIASIQIERKGNQVKINIFAARPGIIIGKKGQEVDRLKESLQKSLVGREIFLNIKEVRKPELNAQLVAENIALQLVRRMAFRRAMKKAVSTTIRFGAKGIRVNCGGRLAGAEIARTEWYREGRVPLHTIRANIDYGFAEANTTFGIIGVKVWIYLGEIYFGREARRLEEQRKLKSQLKIEEAVEAAKADLALEKNETAPKKKNVDDNNPKTSSKE</sequence>
<dbReference type="GO" id="GO:0003735">
    <property type="term" value="F:structural constituent of ribosome"/>
    <property type="evidence" value="ECO:0007669"/>
    <property type="project" value="InterPro"/>
</dbReference>
<dbReference type="InterPro" id="IPR036419">
    <property type="entry name" value="Ribosomal_S3_C_sf"/>
</dbReference>
<dbReference type="InterPro" id="IPR005704">
    <property type="entry name" value="Ribosomal_uS3_bac-typ"/>
</dbReference>
<dbReference type="SUPFAM" id="SSF54821">
    <property type="entry name" value="Ribosomal protein S3 C-terminal domain"/>
    <property type="match status" value="1"/>
</dbReference>
<dbReference type="PANTHER" id="PTHR11760">
    <property type="entry name" value="30S/40S RIBOSOMAL PROTEIN S3"/>
    <property type="match status" value="1"/>
</dbReference>
<dbReference type="InterPro" id="IPR057258">
    <property type="entry name" value="Ribosomal_uS3"/>
</dbReference>
<keyword evidence="5" id="KW-0687">Ribonucleoprotein</keyword>
<keyword evidence="2" id="KW-0699">rRNA-binding</keyword>
<dbReference type="InterPro" id="IPR015946">
    <property type="entry name" value="KH_dom-like_a/b"/>
</dbReference>
<protein>
    <submittedName>
        <fullName evidence="8">SSU ribosomal protein S3p (S3e)</fullName>
    </submittedName>
</protein>
<dbReference type="EMBL" id="UOGA01000092">
    <property type="protein sequence ID" value="VAX17278.1"/>
    <property type="molecule type" value="Genomic_DNA"/>
</dbReference>
<feature type="region of interest" description="Disordered" evidence="6">
    <location>
        <begin position="243"/>
        <end position="264"/>
    </location>
</feature>
<dbReference type="InterPro" id="IPR009019">
    <property type="entry name" value="KH_sf_prok-type"/>
</dbReference>
<dbReference type="PANTHER" id="PTHR11760:SF19">
    <property type="entry name" value="SMALL RIBOSOMAL SUBUNIT PROTEIN US3C"/>
    <property type="match status" value="1"/>
</dbReference>
<dbReference type="Gene3D" id="3.30.300.20">
    <property type="match status" value="1"/>
</dbReference>
<dbReference type="PROSITE" id="PS50823">
    <property type="entry name" value="KH_TYPE_2"/>
    <property type="match status" value="1"/>
</dbReference>
<dbReference type="PROSITE" id="PS00548">
    <property type="entry name" value="RIBOSOMAL_S3"/>
    <property type="match status" value="1"/>
</dbReference>
<dbReference type="InterPro" id="IPR004087">
    <property type="entry name" value="KH_dom"/>
</dbReference>
<gene>
    <name evidence="8" type="ORF">MNBD_NITROSPINAE04-398</name>
</gene>
<dbReference type="NCBIfam" id="TIGR01009">
    <property type="entry name" value="rpsC_bact"/>
    <property type="match status" value="1"/>
</dbReference>
<reference evidence="8" key="1">
    <citation type="submission" date="2018-06" db="EMBL/GenBank/DDBJ databases">
        <authorList>
            <person name="Zhirakovskaya E."/>
        </authorList>
    </citation>
    <scope>NUCLEOTIDE SEQUENCE</scope>
</reference>
<dbReference type="SUPFAM" id="SSF54814">
    <property type="entry name" value="Prokaryotic type KH domain (KH-domain type II)"/>
    <property type="match status" value="1"/>
</dbReference>
<proteinExistence type="inferred from homology"/>
<dbReference type="InterPro" id="IPR018280">
    <property type="entry name" value="Ribosomal_uS3_CS"/>
</dbReference>
<dbReference type="Pfam" id="PF07650">
    <property type="entry name" value="KH_2"/>
    <property type="match status" value="1"/>
</dbReference>
<evidence type="ECO:0000256" key="3">
    <source>
        <dbReference type="ARBA" id="ARBA00022884"/>
    </source>
</evidence>
<dbReference type="GO" id="GO:0019843">
    <property type="term" value="F:rRNA binding"/>
    <property type="evidence" value="ECO:0007669"/>
    <property type="project" value="UniProtKB-KW"/>
</dbReference>
<keyword evidence="3" id="KW-0694">RNA-binding</keyword>
<evidence type="ECO:0000256" key="1">
    <source>
        <dbReference type="ARBA" id="ARBA00010761"/>
    </source>
</evidence>
<dbReference type="InterPro" id="IPR001351">
    <property type="entry name" value="Ribosomal_uS3_C"/>
</dbReference>
<dbReference type="HAMAP" id="MF_01309_B">
    <property type="entry name" value="Ribosomal_uS3_B"/>
    <property type="match status" value="1"/>
</dbReference>
<evidence type="ECO:0000256" key="6">
    <source>
        <dbReference type="SAM" id="MobiDB-lite"/>
    </source>
</evidence>
<dbReference type="GO" id="GO:0006412">
    <property type="term" value="P:translation"/>
    <property type="evidence" value="ECO:0007669"/>
    <property type="project" value="InterPro"/>
</dbReference>
<dbReference type="FunFam" id="3.30.300.20:FF:000001">
    <property type="entry name" value="30S ribosomal protein S3"/>
    <property type="match status" value="1"/>
</dbReference>
<evidence type="ECO:0000256" key="5">
    <source>
        <dbReference type="ARBA" id="ARBA00023274"/>
    </source>
</evidence>
<evidence type="ECO:0000256" key="4">
    <source>
        <dbReference type="ARBA" id="ARBA00022980"/>
    </source>
</evidence>
<dbReference type="Gene3D" id="3.30.1140.32">
    <property type="entry name" value="Ribosomal protein S3, C-terminal domain"/>
    <property type="match status" value="1"/>
</dbReference>
<dbReference type="Pfam" id="PF00189">
    <property type="entry name" value="Ribosomal_S3_C"/>
    <property type="match status" value="1"/>
</dbReference>
<dbReference type="FunFam" id="3.30.1140.32:FF:000002">
    <property type="entry name" value="30S ribosomal protein S3"/>
    <property type="match status" value="1"/>
</dbReference>
<dbReference type="AlphaFoldDB" id="A0A3B1C0J3"/>
<dbReference type="CDD" id="cd02412">
    <property type="entry name" value="KH-II_30S_S3"/>
    <property type="match status" value="1"/>
</dbReference>
<keyword evidence="4 8" id="KW-0689">Ribosomal protein</keyword>
<dbReference type="SMART" id="SM00322">
    <property type="entry name" value="KH"/>
    <property type="match status" value="1"/>
</dbReference>
<dbReference type="GO" id="GO:0022627">
    <property type="term" value="C:cytosolic small ribosomal subunit"/>
    <property type="evidence" value="ECO:0007669"/>
    <property type="project" value="TreeGrafter"/>
</dbReference>